<comment type="similarity">
    <text evidence="2">Belongs to the class-II pyridoxal-phosphate-dependent aminotransferase family.</text>
</comment>
<evidence type="ECO:0000256" key="4">
    <source>
        <dbReference type="ARBA" id="ARBA00023315"/>
    </source>
</evidence>
<dbReference type="InterPro" id="IPR004839">
    <property type="entry name" value="Aminotransferase_I/II_large"/>
</dbReference>
<keyword evidence="7" id="KW-1185">Reference proteome</keyword>
<dbReference type="Gene3D" id="3.90.1150.10">
    <property type="entry name" value="Aspartate Aminotransferase, domain 1"/>
    <property type="match status" value="1"/>
</dbReference>
<gene>
    <name evidence="6" type="ORF">chiPu_0032537</name>
</gene>
<evidence type="ECO:0000313" key="6">
    <source>
        <dbReference type="EMBL" id="GCC48115.1"/>
    </source>
</evidence>
<dbReference type="GO" id="GO:0048821">
    <property type="term" value="P:erythrocyte development"/>
    <property type="evidence" value="ECO:0007669"/>
    <property type="project" value="TreeGrafter"/>
</dbReference>
<proteinExistence type="inferred from homology"/>
<reference evidence="6 7" key="1">
    <citation type="journal article" date="2018" name="Nat. Ecol. Evol.">
        <title>Shark genomes provide insights into elasmobranch evolution and the origin of vertebrates.</title>
        <authorList>
            <person name="Hara Y"/>
            <person name="Yamaguchi K"/>
            <person name="Onimaru K"/>
            <person name="Kadota M"/>
            <person name="Koyanagi M"/>
            <person name="Keeley SD"/>
            <person name="Tatsumi K"/>
            <person name="Tanaka K"/>
            <person name="Motone F"/>
            <person name="Kageyama Y"/>
            <person name="Nozu R"/>
            <person name="Adachi N"/>
            <person name="Nishimura O"/>
            <person name="Nakagawa R"/>
            <person name="Tanegashima C"/>
            <person name="Kiyatake I"/>
            <person name="Matsumoto R"/>
            <person name="Murakumo K"/>
            <person name="Nishida K"/>
            <person name="Terakita A"/>
            <person name="Kuratani S"/>
            <person name="Sato K"/>
            <person name="Hyodo S Kuraku.S."/>
        </authorList>
    </citation>
    <scope>NUCLEOTIDE SEQUENCE [LARGE SCALE GENOMIC DNA]</scope>
</reference>
<dbReference type="GO" id="GO:0005739">
    <property type="term" value="C:mitochondrion"/>
    <property type="evidence" value="ECO:0007669"/>
    <property type="project" value="TreeGrafter"/>
</dbReference>
<protein>
    <recommendedName>
        <fullName evidence="5">Aminotransferase class I/classII large domain-containing protein</fullName>
    </recommendedName>
</protein>
<dbReference type="InterPro" id="IPR015424">
    <property type="entry name" value="PyrdxlP-dep_Trfase"/>
</dbReference>
<evidence type="ECO:0000313" key="7">
    <source>
        <dbReference type="Proteomes" id="UP000287033"/>
    </source>
</evidence>
<dbReference type="GO" id="GO:0006783">
    <property type="term" value="P:heme biosynthetic process"/>
    <property type="evidence" value="ECO:0007669"/>
    <property type="project" value="TreeGrafter"/>
</dbReference>
<sequence>KAFGCVGGYIASTASLVDTIRSYAAGFIFTTALPPMVLAGTLESVRILKSEEGQALRRSHQHNVKYMRQLLMDAGLPVINCPSHIVPIRVSDQHPSHH</sequence>
<comment type="cofactor">
    <cofactor evidence="1">
        <name>pyridoxal 5'-phosphate</name>
        <dbReference type="ChEBI" id="CHEBI:597326"/>
    </cofactor>
</comment>
<dbReference type="PANTHER" id="PTHR13693">
    <property type="entry name" value="CLASS II AMINOTRANSFERASE/8-AMINO-7-OXONONANOATE SYNTHASE"/>
    <property type="match status" value="1"/>
</dbReference>
<dbReference type="InterPro" id="IPR015422">
    <property type="entry name" value="PyrdxlP-dep_Trfase_small"/>
</dbReference>
<dbReference type="SUPFAM" id="SSF53383">
    <property type="entry name" value="PLP-dependent transferases"/>
    <property type="match status" value="1"/>
</dbReference>
<dbReference type="OrthoDB" id="8806523at2759"/>
<dbReference type="AlphaFoldDB" id="A0A401TZQ4"/>
<dbReference type="InterPro" id="IPR015421">
    <property type="entry name" value="PyrdxlP-dep_Trfase_major"/>
</dbReference>
<dbReference type="Proteomes" id="UP000287033">
    <property type="component" value="Unassembled WGS sequence"/>
</dbReference>
<dbReference type="EMBL" id="BEZZ01239339">
    <property type="protein sequence ID" value="GCC48115.1"/>
    <property type="molecule type" value="Genomic_DNA"/>
</dbReference>
<name>A0A401TZQ4_CHIPU</name>
<accession>A0A401TZQ4</accession>
<dbReference type="STRING" id="137246.A0A401TZQ4"/>
<evidence type="ECO:0000256" key="3">
    <source>
        <dbReference type="ARBA" id="ARBA00022679"/>
    </source>
</evidence>
<dbReference type="InterPro" id="IPR050087">
    <property type="entry name" value="AON_synthase_class-II"/>
</dbReference>
<dbReference type="PANTHER" id="PTHR13693:SF58">
    <property type="entry name" value="5-AMINOLEVULINATE SYNTHASE, ERYTHROID-SPECIFIC, MITOCHONDRIAL"/>
    <property type="match status" value="1"/>
</dbReference>
<keyword evidence="4" id="KW-0012">Acyltransferase</keyword>
<evidence type="ECO:0000259" key="5">
    <source>
        <dbReference type="Pfam" id="PF00155"/>
    </source>
</evidence>
<feature type="non-terminal residue" evidence="6">
    <location>
        <position position="1"/>
    </location>
</feature>
<evidence type="ECO:0000256" key="1">
    <source>
        <dbReference type="ARBA" id="ARBA00001933"/>
    </source>
</evidence>
<feature type="domain" description="Aminotransferase class I/classII large" evidence="5">
    <location>
        <begin position="1"/>
        <end position="93"/>
    </location>
</feature>
<organism evidence="6 7">
    <name type="scientific">Chiloscyllium punctatum</name>
    <name type="common">Brownbanded bambooshark</name>
    <name type="synonym">Hemiscyllium punctatum</name>
    <dbReference type="NCBI Taxonomy" id="137246"/>
    <lineage>
        <taxon>Eukaryota</taxon>
        <taxon>Metazoa</taxon>
        <taxon>Chordata</taxon>
        <taxon>Craniata</taxon>
        <taxon>Vertebrata</taxon>
        <taxon>Chondrichthyes</taxon>
        <taxon>Elasmobranchii</taxon>
        <taxon>Galeomorphii</taxon>
        <taxon>Galeoidea</taxon>
        <taxon>Orectolobiformes</taxon>
        <taxon>Hemiscylliidae</taxon>
        <taxon>Chiloscyllium</taxon>
    </lineage>
</organism>
<comment type="caution">
    <text evidence="6">The sequence shown here is derived from an EMBL/GenBank/DDBJ whole genome shotgun (WGS) entry which is preliminary data.</text>
</comment>
<dbReference type="GO" id="GO:0030170">
    <property type="term" value="F:pyridoxal phosphate binding"/>
    <property type="evidence" value="ECO:0007669"/>
    <property type="project" value="InterPro"/>
</dbReference>
<dbReference type="GO" id="GO:0042541">
    <property type="term" value="P:hemoglobin biosynthetic process"/>
    <property type="evidence" value="ECO:0007669"/>
    <property type="project" value="TreeGrafter"/>
</dbReference>
<dbReference type="GO" id="GO:0003870">
    <property type="term" value="F:5-aminolevulinate synthase activity"/>
    <property type="evidence" value="ECO:0007669"/>
    <property type="project" value="TreeGrafter"/>
</dbReference>
<evidence type="ECO:0000256" key="2">
    <source>
        <dbReference type="ARBA" id="ARBA00008392"/>
    </source>
</evidence>
<dbReference type="Pfam" id="PF00155">
    <property type="entry name" value="Aminotran_1_2"/>
    <property type="match status" value="1"/>
</dbReference>
<dbReference type="Gene3D" id="3.40.640.10">
    <property type="entry name" value="Type I PLP-dependent aspartate aminotransferase-like (Major domain)"/>
    <property type="match status" value="1"/>
</dbReference>
<keyword evidence="3" id="KW-0808">Transferase</keyword>